<feature type="transmembrane region" description="Helical" evidence="1">
    <location>
        <begin position="62"/>
        <end position="83"/>
    </location>
</feature>
<accession>A0ABW0KQB9</accession>
<sequence>MSWFQLDPHSIADRARTAGACAPSLAASVTRGALGFTAVSVAGFVPWAVFGRWFHTHGGEPVMYAACAVVFIALTSPILHRLIIGPDSISRFYKLFGISFAAYSAAWIAGWMQLRGHPGSLAGLFGGTMVMACMLVAAFDALRSVVKVFLSLFVCNTLGYFIGGESEAALMKVHKTTAMLSWGVFYGIGMGAGLGLAFYFCQERARKMLATS</sequence>
<evidence type="ECO:0000256" key="1">
    <source>
        <dbReference type="SAM" id="Phobius"/>
    </source>
</evidence>
<feature type="transmembrane region" description="Helical" evidence="1">
    <location>
        <begin position="183"/>
        <end position="201"/>
    </location>
</feature>
<feature type="transmembrane region" description="Helical" evidence="1">
    <location>
        <begin position="33"/>
        <end position="50"/>
    </location>
</feature>
<comment type="caution">
    <text evidence="2">The sequence shown here is derived from an EMBL/GenBank/DDBJ whole genome shotgun (WGS) entry which is preliminary data.</text>
</comment>
<dbReference type="Proteomes" id="UP001596052">
    <property type="component" value="Unassembled WGS sequence"/>
</dbReference>
<feature type="transmembrane region" description="Helical" evidence="1">
    <location>
        <begin position="120"/>
        <end position="138"/>
    </location>
</feature>
<organism evidence="2 3">
    <name type="scientific">Prosthecobacter fluviatilis</name>
    <dbReference type="NCBI Taxonomy" id="445931"/>
    <lineage>
        <taxon>Bacteria</taxon>
        <taxon>Pseudomonadati</taxon>
        <taxon>Verrucomicrobiota</taxon>
        <taxon>Verrucomicrobiia</taxon>
        <taxon>Verrucomicrobiales</taxon>
        <taxon>Verrucomicrobiaceae</taxon>
        <taxon>Prosthecobacter</taxon>
    </lineage>
</organism>
<reference evidence="3" key="1">
    <citation type="journal article" date="2019" name="Int. J. Syst. Evol. Microbiol.">
        <title>The Global Catalogue of Microorganisms (GCM) 10K type strain sequencing project: providing services to taxonomists for standard genome sequencing and annotation.</title>
        <authorList>
            <consortium name="The Broad Institute Genomics Platform"/>
            <consortium name="The Broad Institute Genome Sequencing Center for Infectious Disease"/>
            <person name="Wu L."/>
            <person name="Ma J."/>
        </authorList>
    </citation>
    <scope>NUCLEOTIDE SEQUENCE [LARGE SCALE GENOMIC DNA]</scope>
    <source>
        <strain evidence="3">CGMCC 4.1469</strain>
    </source>
</reference>
<evidence type="ECO:0000313" key="3">
    <source>
        <dbReference type="Proteomes" id="UP001596052"/>
    </source>
</evidence>
<keyword evidence="3" id="KW-1185">Reference proteome</keyword>
<dbReference type="RefSeq" id="WP_377165961.1">
    <property type="nucleotide sequence ID" value="NZ_JBHSMQ010000003.1"/>
</dbReference>
<name>A0ABW0KQB9_9BACT</name>
<feature type="transmembrane region" description="Helical" evidence="1">
    <location>
        <begin position="95"/>
        <end position="114"/>
    </location>
</feature>
<gene>
    <name evidence="2" type="ORF">ACFQDI_09850</name>
</gene>
<protein>
    <submittedName>
        <fullName evidence="2">Uncharacterized protein</fullName>
    </submittedName>
</protein>
<keyword evidence="1" id="KW-0812">Transmembrane</keyword>
<feature type="transmembrane region" description="Helical" evidence="1">
    <location>
        <begin position="145"/>
        <end position="163"/>
    </location>
</feature>
<keyword evidence="1" id="KW-1133">Transmembrane helix</keyword>
<keyword evidence="1" id="KW-0472">Membrane</keyword>
<proteinExistence type="predicted"/>
<evidence type="ECO:0000313" key="2">
    <source>
        <dbReference type="EMBL" id="MFC5455157.1"/>
    </source>
</evidence>
<dbReference type="EMBL" id="JBHSMQ010000003">
    <property type="protein sequence ID" value="MFC5455157.1"/>
    <property type="molecule type" value="Genomic_DNA"/>
</dbReference>